<sequence>MGWALVCGQAHLPRRNKRIGEKHHSEFRTATTRITLHSPPTLKPAALGDYRGRPPAAPCSHGSLTGSPLSHQTRRKRVTMKEEVEMRNMKMMTTSLDLMDLKMLMMKNGKMLDDIDMDETEDNDDDSKNKESLSTHEKELAKLRSQVGVMEKANLGPNMQGESLSTHEKVLARLLTQIVEMGRANLEPKTWTIQGYSNPAKGDVAKGNVVGDDLVRGKQFTPDENEIVKAAVNDYMFSHDLGDDGLDMVLNCKKHRNVRGCWKEIGSAFPYRPYTAVYFRAQWTKLAAELGKNRFHVRDTWRRIKTANRKKGHWSQEEYQKLFDLVNIDLQAKLQEDKKSKYGMLRDNICWTTISDELTTRSQAVCCIKCLDATCMEDVEWDGVVEGRSGDVCRKRWNHMVMHLGCNGHKPFGEQVEILAQRYCPHLLEARETWDNKPRVP</sequence>
<dbReference type="Proteomes" id="UP001153555">
    <property type="component" value="Unassembled WGS sequence"/>
</dbReference>
<dbReference type="PROSITE" id="PS50090">
    <property type="entry name" value="MYB_LIKE"/>
    <property type="match status" value="1"/>
</dbReference>
<protein>
    <submittedName>
        <fullName evidence="3">Myb family transcription factor</fullName>
    </submittedName>
</protein>
<dbReference type="OrthoDB" id="39591at2759"/>
<feature type="region of interest" description="Disordered" evidence="1">
    <location>
        <begin position="115"/>
        <end position="136"/>
    </location>
</feature>
<reference evidence="3" key="1">
    <citation type="submission" date="2019-12" db="EMBL/GenBank/DDBJ databases">
        <authorList>
            <person name="Scholes J."/>
        </authorList>
    </citation>
    <scope>NUCLEOTIDE SEQUENCE</scope>
</reference>
<evidence type="ECO:0000256" key="1">
    <source>
        <dbReference type="SAM" id="MobiDB-lite"/>
    </source>
</evidence>
<feature type="compositionally biased region" description="Acidic residues" evidence="1">
    <location>
        <begin position="115"/>
        <end position="125"/>
    </location>
</feature>
<proteinExistence type="predicted"/>
<organism evidence="3 4">
    <name type="scientific">Striga hermonthica</name>
    <name type="common">Purple witchweed</name>
    <name type="synonym">Buchnera hermonthica</name>
    <dbReference type="NCBI Taxonomy" id="68872"/>
    <lineage>
        <taxon>Eukaryota</taxon>
        <taxon>Viridiplantae</taxon>
        <taxon>Streptophyta</taxon>
        <taxon>Embryophyta</taxon>
        <taxon>Tracheophyta</taxon>
        <taxon>Spermatophyta</taxon>
        <taxon>Magnoliopsida</taxon>
        <taxon>eudicotyledons</taxon>
        <taxon>Gunneridae</taxon>
        <taxon>Pentapetalae</taxon>
        <taxon>asterids</taxon>
        <taxon>lamiids</taxon>
        <taxon>Lamiales</taxon>
        <taxon>Orobanchaceae</taxon>
        <taxon>Buchnereae</taxon>
        <taxon>Striga</taxon>
    </lineage>
</organism>
<evidence type="ECO:0000313" key="3">
    <source>
        <dbReference type="EMBL" id="CAA0810714.1"/>
    </source>
</evidence>
<feature type="region of interest" description="Disordered" evidence="1">
    <location>
        <begin position="37"/>
        <end position="77"/>
    </location>
</feature>
<dbReference type="PANTHER" id="PTHR47430:SF4">
    <property type="entry name" value="GB|AAC33480.1"/>
    <property type="match status" value="1"/>
</dbReference>
<evidence type="ECO:0000313" key="4">
    <source>
        <dbReference type="Proteomes" id="UP001153555"/>
    </source>
</evidence>
<feature type="compositionally biased region" description="Polar residues" evidence="1">
    <location>
        <begin position="62"/>
        <end position="71"/>
    </location>
</feature>
<dbReference type="AlphaFoldDB" id="A0A9N7R4C4"/>
<dbReference type="Gene3D" id="1.10.10.60">
    <property type="entry name" value="Homeodomain-like"/>
    <property type="match status" value="1"/>
</dbReference>
<evidence type="ECO:0000259" key="2">
    <source>
        <dbReference type="PROSITE" id="PS50090"/>
    </source>
</evidence>
<feature type="compositionally biased region" description="Basic and acidic residues" evidence="1">
    <location>
        <begin position="126"/>
        <end position="136"/>
    </location>
</feature>
<dbReference type="InterPro" id="IPR001005">
    <property type="entry name" value="SANT/Myb"/>
</dbReference>
<gene>
    <name evidence="3" type="ORF">SHERM_12262</name>
</gene>
<dbReference type="Pfam" id="PF13921">
    <property type="entry name" value="Myb_DNA-bind_6"/>
    <property type="match status" value="1"/>
</dbReference>
<comment type="caution">
    <text evidence="3">The sequence shown here is derived from an EMBL/GenBank/DDBJ whole genome shotgun (WGS) entry which is preliminary data.</text>
</comment>
<name>A0A9N7R4C4_STRHE</name>
<feature type="domain" description="Myb-like" evidence="2">
    <location>
        <begin position="306"/>
        <end position="401"/>
    </location>
</feature>
<dbReference type="PANTHER" id="PTHR47430">
    <property type="entry name" value="GB|AAC33480.1"/>
    <property type="match status" value="1"/>
</dbReference>
<dbReference type="EMBL" id="CACSLK010006441">
    <property type="protein sequence ID" value="CAA0810714.1"/>
    <property type="molecule type" value="Genomic_DNA"/>
</dbReference>
<accession>A0A9N7R4C4</accession>
<keyword evidence="4" id="KW-1185">Reference proteome</keyword>